<accession>A0A6M0P7U4</accession>
<reference evidence="2 3" key="2">
    <citation type="submission" date="2020-03" db="EMBL/GenBank/DDBJ databases">
        <title>Bacillus aquiflavi sp. nov., isolated from yellow water of strong flavor Chinese baijiu in Yibin region of China.</title>
        <authorList>
            <person name="Xie J."/>
        </authorList>
    </citation>
    <scope>NUCLEOTIDE SEQUENCE [LARGE SCALE GENOMIC DNA]</scope>
    <source>
        <strain evidence="2 3">Gsoil 114</strain>
    </source>
</reference>
<dbReference type="SUPFAM" id="SSF160515">
    <property type="entry name" value="YueI-like"/>
    <property type="match status" value="1"/>
</dbReference>
<evidence type="ECO:0000313" key="3">
    <source>
        <dbReference type="Proteomes" id="UP000476934"/>
    </source>
</evidence>
<dbReference type="Proteomes" id="UP000476934">
    <property type="component" value="Unassembled WGS sequence"/>
</dbReference>
<comment type="caution">
    <text evidence="2">The sequence shown here is derived from an EMBL/GenBank/DDBJ whole genome shotgun (WGS) entry which is preliminary data.</text>
</comment>
<name>A0A6M0P7U4_9BACI</name>
<organism evidence="2 3">
    <name type="scientific">Heyndrickxia ginsengihumi</name>
    <dbReference type="NCBI Taxonomy" id="363870"/>
    <lineage>
        <taxon>Bacteria</taxon>
        <taxon>Bacillati</taxon>
        <taxon>Bacillota</taxon>
        <taxon>Bacilli</taxon>
        <taxon>Bacillales</taxon>
        <taxon>Bacillaceae</taxon>
        <taxon>Heyndrickxia</taxon>
    </lineage>
</organism>
<dbReference type="RefSeq" id="WP_025726817.1">
    <property type="nucleotide sequence ID" value="NZ_JAAIWK010000012.1"/>
</dbReference>
<dbReference type="Gene3D" id="3.30.1330.30">
    <property type="match status" value="1"/>
</dbReference>
<feature type="region of interest" description="Disordered" evidence="1">
    <location>
        <begin position="129"/>
        <end position="150"/>
    </location>
</feature>
<dbReference type="InterPro" id="IPR012543">
    <property type="entry name" value="DUF1694"/>
</dbReference>
<keyword evidence="3" id="KW-1185">Reference proteome</keyword>
<sequence>MTGKKELDDYLQQGIYGEKELLPEERRKFLGTLRERIVLALTVKQVREKHIRSEVIDCLREHPKAKILLNGTIDYDFLSKYIQAAETYNIPFSIVERKDTKTDIGFVLAYDYAIDQENIYLASNETPNKLPQKKEKKKKRFPFLFPFTKK</sequence>
<proteinExistence type="predicted"/>
<evidence type="ECO:0000313" key="2">
    <source>
        <dbReference type="EMBL" id="NEY20109.1"/>
    </source>
</evidence>
<dbReference type="PIRSF" id="PIRSF034303">
    <property type="entry name" value="DUF1694"/>
    <property type="match status" value="1"/>
</dbReference>
<reference evidence="2 3" key="1">
    <citation type="submission" date="2020-02" db="EMBL/GenBank/DDBJ databases">
        <authorList>
            <person name="Feng H."/>
        </authorList>
    </citation>
    <scope>NUCLEOTIDE SEQUENCE [LARGE SCALE GENOMIC DNA]</scope>
    <source>
        <strain evidence="2 3">Gsoil 114</strain>
    </source>
</reference>
<dbReference type="Pfam" id="PF07997">
    <property type="entry name" value="DUF1694"/>
    <property type="match status" value="1"/>
</dbReference>
<dbReference type="AlphaFoldDB" id="A0A6M0P7U4"/>
<protein>
    <submittedName>
        <fullName evidence="2">YueI family protein</fullName>
    </submittedName>
</protein>
<dbReference type="InterPro" id="IPR029064">
    <property type="entry name" value="Ribosomal_eL30-like_sf"/>
</dbReference>
<gene>
    <name evidence="2" type="ORF">G4D61_09025</name>
</gene>
<evidence type="ECO:0000256" key="1">
    <source>
        <dbReference type="SAM" id="MobiDB-lite"/>
    </source>
</evidence>
<dbReference type="EMBL" id="JAAIWK010000012">
    <property type="protein sequence ID" value="NEY20109.1"/>
    <property type="molecule type" value="Genomic_DNA"/>
</dbReference>